<evidence type="ECO:0000313" key="4">
    <source>
        <dbReference type="EMBL" id="JAP56104.1"/>
    </source>
</evidence>
<reference evidence="4" key="1">
    <citation type="submission" date="2016-01" db="EMBL/GenBank/DDBJ databases">
        <title>Reference transcriptome for the parasite Schistocephalus solidus: insights into the molecular evolution of parasitism.</title>
        <authorList>
            <person name="Hebert F.O."/>
            <person name="Grambauer S."/>
            <person name="Barber I."/>
            <person name="Landry C.R."/>
            <person name="Aubin-Horth N."/>
        </authorList>
    </citation>
    <scope>NUCLEOTIDE SEQUENCE</scope>
</reference>
<dbReference type="PANTHER" id="PTHR11360">
    <property type="entry name" value="MONOCARBOXYLATE TRANSPORTER"/>
    <property type="match status" value="1"/>
</dbReference>
<dbReference type="Gene3D" id="1.20.1250.20">
    <property type="entry name" value="MFS general substrate transporter like domains"/>
    <property type="match status" value="1"/>
</dbReference>
<dbReference type="InterPro" id="IPR050327">
    <property type="entry name" value="Proton-linked_MCT"/>
</dbReference>
<name>A0A0X3PWD6_SCHSO</name>
<sequence length="539" mass="59331">LVASGVPSEDWADSPDYLQHSSPIRPAQRTVFCCLLIESNVNMGRQEAIDNLPADPISLLTERLVAFKNAFYSWRYLAWLILLSAAWDVILIGGKRRAFGIFVSALHTEYTNSTMTELNWIGDSYAALGFFLMPFMSTLIIKMDRGYRGAILAAGILIFISCFTSAVVPSPGYLFFTHTVLHGIGSTLILSTTALITGEYFDKTHRFHVLATTFVSGGPYGVLIFGPLFSIWTHDYGWRRAFEICGILFLASNCISALVFYPKPIEMYEAFPSVENVGSRERGSENLANRALVEPTAASGRGWALCSWAHLRENWQIFLWALERLLHNFVMYGLLMNLTTYVTEALGNEIKRGSKINLYFGAGESTIFTAGALIGDRIRGYLPLTYLLGAMVAAMLLIFAQTYYKNITAVLIIGGFLGAAIGSANTFLYATAEEVMLVHGSIAFPMTKMIAGIGMSLAPLLSGLIIDRSGFRGFFISMTVLVCIRAVLLLGINIILWRKKIQRSQVAAKAAKEATETTPVQPIIITTTADGERQPCDGE</sequence>
<dbReference type="SUPFAM" id="SSF103473">
    <property type="entry name" value="MFS general substrate transporter"/>
    <property type="match status" value="1"/>
</dbReference>
<dbReference type="AlphaFoldDB" id="A0A0X3PWD6"/>
<dbReference type="GO" id="GO:0008028">
    <property type="term" value="F:monocarboxylic acid transmembrane transporter activity"/>
    <property type="evidence" value="ECO:0007669"/>
    <property type="project" value="TreeGrafter"/>
</dbReference>
<feature type="transmembrane region" description="Helical" evidence="2">
    <location>
        <begin position="241"/>
        <end position="261"/>
    </location>
</feature>
<feature type="transmembrane region" description="Helical" evidence="2">
    <location>
        <begin position="174"/>
        <end position="197"/>
    </location>
</feature>
<feature type="transmembrane region" description="Helical" evidence="2">
    <location>
        <begin position="442"/>
        <end position="466"/>
    </location>
</feature>
<keyword evidence="2" id="KW-1133">Transmembrane helix</keyword>
<proteinExistence type="predicted"/>
<gene>
    <name evidence="4" type="primary">MOT7</name>
    <name evidence="4" type="ORF">TR153428</name>
</gene>
<feature type="transmembrane region" description="Helical" evidence="2">
    <location>
        <begin position="472"/>
        <end position="496"/>
    </location>
</feature>
<dbReference type="GO" id="GO:0016020">
    <property type="term" value="C:membrane"/>
    <property type="evidence" value="ECO:0007669"/>
    <property type="project" value="UniProtKB-SubCell"/>
</dbReference>
<dbReference type="PROSITE" id="PS50850">
    <property type="entry name" value="MFS"/>
    <property type="match status" value="1"/>
</dbReference>
<evidence type="ECO:0000256" key="2">
    <source>
        <dbReference type="SAM" id="Phobius"/>
    </source>
</evidence>
<organism evidence="4">
    <name type="scientific">Schistocephalus solidus</name>
    <name type="common">Tapeworm</name>
    <dbReference type="NCBI Taxonomy" id="70667"/>
    <lineage>
        <taxon>Eukaryota</taxon>
        <taxon>Metazoa</taxon>
        <taxon>Spiralia</taxon>
        <taxon>Lophotrochozoa</taxon>
        <taxon>Platyhelminthes</taxon>
        <taxon>Cestoda</taxon>
        <taxon>Eucestoda</taxon>
        <taxon>Diphyllobothriidea</taxon>
        <taxon>Diphyllobothriidae</taxon>
        <taxon>Schistocephalus</taxon>
    </lineage>
</organism>
<protein>
    <submittedName>
        <fullName evidence="4">Monocarboxylate transporter 7</fullName>
    </submittedName>
</protein>
<feature type="transmembrane region" description="Helical" evidence="2">
    <location>
        <begin position="150"/>
        <end position="168"/>
    </location>
</feature>
<feature type="transmembrane region" description="Helical" evidence="2">
    <location>
        <begin position="209"/>
        <end position="229"/>
    </location>
</feature>
<feature type="domain" description="Major facilitator superfamily (MFS) profile" evidence="3">
    <location>
        <begin position="74"/>
        <end position="503"/>
    </location>
</feature>
<keyword evidence="2" id="KW-0472">Membrane</keyword>
<dbReference type="PANTHER" id="PTHR11360:SF310">
    <property type="entry name" value="MONOCARBOXYLATE TRANSPORTER 9-LIKE"/>
    <property type="match status" value="1"/>
</dbReference>
<dbReference type="EMBL" id="GEEE01007121">
    <property type="protein sequence ID" value="JAP56104.1"/>
    <property type="molecule type" value="Transcribed_RNA"/>
</dbReference>
<feature type="transmembrane region" description="Helical" evidence="2">
    <location>
        <begin position="407"/>
        <end position="430"/>
    </location>
</feature>
<dbReference type="Pfam" id="PF07690">
    <property type="entry name" value="MFS_1"/>
    <property type="match status" value="1"/>
</dbReference>
<dbReference type="InterPro" id="IPR020846">
    <property type="entry name" value="MFS_dom"/>
</dbReference>
<evidence type="ECO:0000256" key="1">
    <source>
        <dbReference type="ARBA" id="ARBA00004141"/>
    </source>
</evidence>
<dbReference type="InterPro" id="IPR036259">
    <property type="entry name" value="MFS_trans_sf"/>
</dbReference>
<evidence type="ECO:0000259" key="3">
    <source>
        <dbReference type="PROSITE" id="PS50850"/>
    </source>
</evidence>
<feature type="transmembrane region" description="Helical" evidence="2">
    <location>
        <begin position="125"/>
        <end position="143"/>
    </location>
</feature>
<dbReference type="InterPro" id="IPR011701">
    <property type="entry name" value="MFS"/>
</dbReference>
<feature type="transmembrane region" description="Helical" evidence="2">
    <location>
        <begin position="381"/>
        <end position="401"/>
    </location>
</feature>
<comment type="subcellular location">
    <subcellularLocation>
        <location evidence="1">Membrane</location>
        <topology evidence="1">Multi-pass membrane protein</topology>
    </subcellularLocation>
</comment>
<feature type="non-terminal residue" evidence="4">
    <location>
        <position position="1"/>
    </location>
</feature>
<accession>A0A0X3PWD6</accession>
<feature type="transmembrane region" description="Helical" evidence="2">
    <location>
        <begin position="76"/>
        <end position="94"/>
    </location>
</feature>
<keyword evidence="2" id="KW-0812">Transmembrane</keyword>